<dbReference type="Gene3D" id="6.10.250.540">
    <property type="match status" value="1"/>
</dbReference>
<comment type="similarity">
    <text evidence="1 5">Belongs to the E2F/DP family.</text>
</comment>
<accession>A0A1Y2GT16</accession>
<feature type="region of interest" description="Disordered" evidence="6">
    <location>
        <begin position="28"/>
        <end position="77"/>
    </location>
</feature>
<dbReference type="FunFam" id="1.10.10.10:FF:000008">
    <property type="entry name" value="E2F transcription factor 1"/>
    <property type="match status" value="1"/>
</dbReference>
<evidence type="ECO:0000256" key="2">
    <source>
        <dbReference type="ARBA" id="ARBA00023015"/>
    </source>
</evidence>
<feature type="domain" description="E2F/DP family winged-helix DNA-binding" evidence="7">
    <location>
        <begin position="74"/>
        <end position="138"/>
    </location>
</feature>
<keyword evidence="2 5" id="KW-0805">Transcription regulation</keyword>
<evidence type="ECO:0000313" key="8">
    <source>
        <dbReference type="EMBL" id="ORZ21930.1"/>
    </source>
</evidence>
<evidence type="ECO:0000256" key="4">
    <source>
        <dbReference type="ARBA" id="ARBA00023163"/>
    </source>
</evidence>
<dbReference type="Pfam" id="PF16421">
    <property type="entry name" value="E2F_CC-MB"/>
    <property type="match status" value="1"/>
</dbReference>
<keyword evidence="9" id="KW-1185">Reference proteome</keyword>
<keyword evidence="3 5" id="KW-0238">DNA-binding</keyword>
<dbReference type="PANTHER" id="PTHR12081">
    <property type="entry name" value="TRANSCRIPTION FACTOR E2F"/>
    <property type="match status" value="1"/>
</dbReference>
<dbReference type="SUPFAM" id="SSF46785">
    <property type="entry name" value="Winged helix' DNA-binding domain"/>
    <property type="match status" value="1"/>
</dbReference>
<dbReference type="AlphaFoldDB" id="A0A1Y2GT16"/>
<protein>
    <submittedName>
        <fullName evidence="8">E2F/DP family winged-helix DNA-binding domain-domain-containing protein</fullName>
    </submittedName>
</protein>
<dbReference type="InParanoid" id="A0A1Y2GT16"/>
<dbReference type="InterPro" id="IPR036388">
    <property type="entry name" value="WH-like_DNA-bd_sf"/>
</dbReference>
<comment type="caution">
    <text evidence="8">The sequence shown here is derived from an EMBL/GenBank/DDBJ whole genome shotgun (WGS) entry which is preliminary data.</text>
</comment>
<dbReference type="InterPro" id="IPR015633">
    <property type="entry name" value="E2F"/>
</dbReference>
<keyword evidence="4 5" id="KW-0804">Transcription</keyword>
<dbReference type="OrthoDB" id="1743261at2759"/>
<dbReference type="GeneID" id="33568297"/>
<evidence type="ECO:0000256" key="3">
    <source>
        <dbReference type="ARBA" id="ARBA00023125"/>
    </source>
</evidence>
<dbReference type="Pfam" id="PF02319">
    <property type="entry name" value="WHD_E2F_TDP"/>
    <property type="match status" value="1"/>
</dbReference>
<gene>
    <name evidence="8" type="ORF">BCR41DRAFT_369403</name>
</gene>
<comment type="subcellular location">
    <subcellularLocation>
        <location evidence="5">Nucleus</location>
    </subcellularLocation>
</comment>
<dbReference type="RefSeq" id="XP_021883181.1">
    <property type="nucleotide sequence ID" value="XM_022026454.1"/>
</dbReference>
<feature type="region of interest" description="Disordered" evidence="6">
    <location>
        <begin position="270"/>
        <end position="335"/>
    </location>
</feature>
<evidence type="ECO:0000256" key="6">
    <source>
        <dbReference type="SAM" id="MobiDB-lite"/>
    </source>
</evidence>
<feature type="compositionally biased region" description="Acidic residues" evidence="6">
    <location>
        <begin position="296"/>
        <end position="307"/>
    </location>
</feature>
<reference evidence="8 9" key="1">
    <citation type="submission" date="2016-07" db="EMBL/GenBank/DDBJ databases">
        <title>Pervasive Adenine N6-methylation of Active Genes in Fungi.</title>
        <authorList>
            <consortium name="DOE Joint Genome Institute"/>
            <person name="Mondo S.J."/>
            <person name="Dannebaum R.O."/>
            <person name="Kuo R.C."/>
            <person name="Labutti K."/>
            <person name="Haridas S."/>
            <person name="Kuo A."/>
            <person name="Salamov A."/>
            <person name="Ahrendt S.R."/>
            <person name="Lipzen A."/>
            <person name="Sullivan W."/>
            <person name="Andreopoulos W.B."/>
            <person name="Clum A."/>
            <person name="Lindquist E."/>
            <person name="Daum C."/>
            <person name="Ramamoorthy G.K."/>
            <person name="Gryganskyi A."/>
            <person name="Culley D."/>
            <person name="Magnuson J.K."/>
            <person name="James T.Y."/>
            <person name="O'Malley M.A."/>
            <person name="Stajich J.E."/>
            <person name="Spatafora J.W."/>
            <person name="Visel A."/>
            <person name="Grigoriev I.V."/>
        </authorList>
    </citation>
    <scope>NUCLEOTIDE SEQUENCE [LARGE SCALE GENOMIC DNA]</scope>
    <source>
        <strain evidence="8 9">NRRL 3116</strain>
    </source>
</reference>
<dbReference type="STRING" id="64571.A0A1Y2GT16"/>
<dbReference type="GO" id="GO:0090575">
    <property type="term" value="C:RNA polymerase II transcription regulator complex"/>
    <property type="evidence" value="ECO:0007669"/>
    <property type="project" value="TreeGrafter"/>
</dbReference>
<dbReference type="SUPFAM" id="SSF144074">
    <property type="entry name" value="E2F-DP heterodimerization region"/>
    <property type="match status" value="1"/>
</dbReference>
<dbReference type="Proteomes" id="UP000193648">
    <property type="component" value="Unassembled WGS sequence"/>
</dbReference>
<feature type="compositionally biased region" description="Low complexity" evidence="6">
    <location>
        <begin position="273"/>
        <end position="295"/>
    </location>
</feature>
<dbReference type="GO" id="GO:0046983">
    <property type="term" value="F:protein dimerization activity"/>
    <property type="evidence" value="ECO:0007669"/>
    <property type="project" value="InterPro"/>
</dbReference>
<dbReference type="InterPro" id="IPR037241">
    <property type="entry name" value="E2F-DP_heterodim"/>
</dbReference>
<evidence type="ECO:0000313" key="9">
    <source>
        <dbReference type="Proteomes" id="UP000193648"/>
    </source>
</evidence>
<dbReference type="Gene3D" id="1.10.10.10">
    <property type="entry name" value="Winged helix-like DNA-binding domain superfamily/Winged helix DNA-binding domain"/>
    <property type="match status" value="1"/>
</dbReference>
<keyword evidence="5" id="KW-0539">Nucleus</keyword>
<dbReference type="InterPro" id="IPR003316">
    <property type="entry name" value="E2F_WHTH_DNA-bd_dom"/>
</dbReference>
<dbReference type="SMART" id="SM01372">
    <property type="entry name" value="E2F_TDP"/>
    <property type="match status" value="1"/>
</dbReference>
<dbReference type="InterPro" id="IPR036390">
    <property type="entry name" value="WH_DNA-bd_sf"/>
</dbReference>
<dbReference type="PANTHER" id="PTHR12081:SF18">
    <property type="entry name" value="TRANSCRIPTION FACTOR E2F2-RELATED"/>
    <property type="match status" value="1"/>
</dbReference>
<feature type="compositionally biased region" description="Acidic residues" evidence="6">
    <location>
        <begin position="314"/>
        <end position="330"/>
    </location>
</feature>
<evidence type="ECO:0000256" key="1">
    <source>
        <dbReference type="ARBA" id="ARBA00010940"/>
    </source>
</evidence>
<dbReference type="InterPro" id="IPR032198">
    <property type="entry name" value="E2F_CC-MB"/>
</dbReference>
<evidence type="ECO:0000259" key="7">
    <source>
        <dbReference type="SMART" id="SM01372"/>
    </source>
</evidence>
<organism evidence="8 9">
    <name type="scientific">Lobosporangium transversale</name>
    <dbReference type="NCBI Taxonomy" id="64571"/>
    <lineage>
        <taxon>Eukaryota</taxon>
        <taxon>Fungi</taxon>
        <taxon>Fungi incertae sedis</taxon>
        <taxon>Mucoromycota</taxon>
        <taxon>Mortierellomycotina</taxon>
        <taxon>Mortierellomycetes</taxon>
        <taxon>Mortierellales</taxon>
        <taxon>Mortierellaceae</taxon>
        <taxon>Lobosporangium</taxon>
    </lineage>
</organism>
<dbReference type="GO" id="GO:0000981">
    <property type="term" value="F:DNA-binding transcription factor activity, RNA polymerase II-specific"/>
    <property type="evidence" value="ECO:0007669"/>
    <property type="project" value="TreeGrafter"/>
</dbReference>
<dbReference type="EMBL" id="MCFF01000011">
    <property type="protein sequence ID" value="ORZ21930.1"/>
    <property type="molecule type" value="Genomic_DNA"/>
</dbReference>
<proteinExistence type="inferred from homology"/>
<sequence>MSSAAHVMAAMPTMPTMSSYPDHAWVERENRSNVAHEPVPSLVKATGKRGRKGNNSPANNAKPKGSAAPKDSSRSERSLGMLTRQFIQLLKDESGTLDLNKTAERLHVQKRRIYDITNVLEGIDLIEKFKKNNVRWKGVSATSKVNKSTAGCKTASPSLIRQRKEELLQEKARLEQEHARLMQMRSQVDGAIRDTLTNENTARYAYVTMDDIKKVDSLQDSLVLAVNTPYETYMQVDDGSADLTKPFVMNLEHKTQSGDVKLSSFVVPPRCNESASQSSDSSTEGSTDYSSLDDYSSQDDESTDDSDYSSSSDDYSDESSDYSSSDDEDLPTTPLYKTMVGKNMILSSVPQQEVDIIHRAALEEAEESENECMSE</sequence>
<evidence type="ECO:0000256" key="5">
    <source>
        <dbReference type="RuleBase" id="RU003796"/>
    </source>
</evidence>
<name>A0A1Y2GT16_9FUNG</name>
<dbReference type="GO" id="GO:0000978">
    <property type="term" value="F:RNA polymerase II cis-regulatory region sequence-specific DNA binding"/>
    <property type="evidence" value="ECO:0007669"/>
    <property type="project" value="InterPro"/>
</dbReference>